<evidence type="ECO:0000313" key="10">
    <source>
        <dbReference type="Proteomes" id="UP000037193"/>
    </source>
</evidence>
<dbReference type="RefSeq" id="WP_052789342.1">
    <property type="nucleotide sequence ID" value="NZ_AVQD01000008.1"/>
</dbReference>
<feature type="transmembrane region" description="Helical" evidence="8">
    <location>
        <begin position="294"/>
        <end position="313"/>
    </location>
</feature>
<feature type="transmembrane region" description="Helical" evidence="8">
    <location>
        <begin position="319"/>
        <end position="336"/>
    </location>
</feature>
<feature type="transmembrane region" description="Helical" evidence="8">
    <location>
        <begin position="263"/>
        <end position="282"/>
    </location>
</feature>
<keyword evidence="6 8" id="KW-1133">Transmembrane helix</keyword>
<comment type="subcellular location">
    <subcellularLocation>
        <location evidence="1">Cell membrane</location>
        <topology evidence="1">Multi-pass membrane protein</topology>
    </subcellularLocation>
</comment>
<dbReference type="AlphaFoldDB" id="A0A0L7B0N0"/>
<keyword evidence="7 8" id="KW-0472">Membrane</keyword>
<feature type="transmembrane region" description="Helical" evidence="8">
    <location>
        <begin position="237"/>
        <end position="257"/>
    </location>
</feature>
<evidence type="ECO:0000256" key="3">
    <source>
        <dbReference type="ARBA" id="ARBA00022475"/>
    </source>
</evidence>
<dbReference type="EMBL" id="AVQD01000008">
    <property type="protein sequence ID" value="KOA41050.1"/>
    <property type="molecule type" value="Genomic_DNA"/>
</dbReference>
<reference evidence="9 10" key="1">
    <citation type="journal article" date="2015" name="Int J Genomics">
        <title>Comparative Genomics Revealed Genetic Diversity and Species/Strain-Level Differences in Carbohydrate Metabolism of Three Probiotic Bifidobacterial Species.</title>
        <authorList>
            <person name="Odamaki T."/>
            <person name="Horigome A."/>
            <person name="Sugahara H."/>
            <person name="Hashikura N."/>
            <person name="Minami J."/>
            <person name="Xiao J.Z."/>
            <person name="Abe F."/>
        </authorList>
    </citation>
    <scope>NUCLEOTIDE SEQUENCE [LARGE SCALE GENOMIC DNA]</scope>
    <source>
        <strain evidence="9 10">MCC 1128</strain>
    </source>
</reference>
<dbReference type="PANTHER" id="PTHR32196:SF21">
    <property type="entry name" value="ABC TRANSPORTER PERMEASE PROTEIN YPHD-RELATED"/>
    <property type="match status" value="1"/>
</dbReference>
<feature type="transmembrane region" description="Helical" evidence="8">
    <location>
        <begin position="69"/>
        <end position="102"/>
    </location>
</feature>
<evidence type="ECO:0000256" key="4">
    <source>
        <dbReference type="ARBA" id="ARBA00022519"/>
    </source>
</evidence>
<comment type="caution">
    <text evidence="9">The sequence shown here is derived from an EMBL/GenBank/DDBJ whole genome shotgun (WGS) entry which is preliminary data.</text>
</comment>
<proteinExistence type="predicted"/>
<protein>
    <submittedName>
        <fullName evidence="9">ABC transporter permease</fullName>
    </submittedName>
</protein>
<evidence type="ECO:0000256" key="7">
    <source>
        <dbReference type="ARBA" id="ARBA00023136"/>
    </source>
</evidence>
<keyword evidence="2" id="KW-0813">Transport</keyword>
<dbReference type="GO" id="GO:0022857">
    <property type="term" value="F:transmembrane transporter activity"/>
    <property type="evidence" value="ECO:0007669"/>
    <property type="project" value="InterPro"/>
</dbReference>
<evidence type="ECO:0000256" key="1">
    <source>
        <dbReference type="ARBA" id="ARBA00004651"/>
    </source>
</evidence>
<dbReference type="InterPro" id="IPR001851">
    <property type="entry name" value="ABC_transp_permease"/>
</dbReference>
<evidence type="ECO:0000256" key="5">
    <source>
        <dbReference type="ARBA" id="ARBA00022692"/>
    </source>
</evidence>
<gene>
    <name evidence="9" type="ORF">BBM1128_05400</name>
</gene>
<sequence length="366" mass="38539">MAQQTKSKSGRSPRSNPIAEWWSGVDRSSKVLYGAVVVVCLGFYILLGNTLYNVGTLQSMGFQIGEFMFLALAMGIVMLTGGIDLSVVANMNVSAIIIAWMLSGNEMGRLGSPWVSIAVAVLLGIVATVVCGMVNGLLVSLAGVNPIVATLGTQLLFTGIASAATNGSSIGVGVLDYAMLGISTVAGVPVVFLIGLVCYLVVGWITSRTRYGRELYFYGSNPVASLFSGHRVNRTLVLTYAAAGIFVGLAAMVMVARVNSARVGFGETYLLQALLVVVLAGFDPFGGRGRFGNLLLAVIMLQVLQTGFTILNFSPFVKNLAWGSALVIVMVLSRAFELRANRTGRTVKAAADTASASVKTKEVNNE</sequence>
<feature type="transmembrane region" description="Helical" evidence="8">
    <location>
        <begin position="146"/>
        <end position="165"/>
    </location>
</feature>
<dbReference type="CDD" id="cd06579">
    <property type="entry name" value="TM_PBP1_transp_AraH_like"/>
    <property type="match status" value="1"/>
</dbReference>
<keyword evidence="3" id="KW-1003">Cell membrane</keyword>
<feature type="transmembrane region" description="Helical" evidence="8">
    <location>
        <begin position="31"/>
        <end position="48"/>
    </location>
</feature>
<keyword evidence="5 8" id="KW-0812">Transmembrane</keyword>
<dbReference type="GO" id="GO:0005886">
    <property type="term" value="C:plasma membrane"/>
    <property type="evidence" value="ECO:0007669"/>
    <property type="project" value="UniProtKB-SubCell"/>
</dbReference>
<dbReference type="PANTHER" id="PTHR32196">
    <property type="entry name" value="ABC TRANSPORTER PERMEASE PROTEIN YPHD-RELATED-RELATED"/>
    <property type="match status" value="1"/>
</dbReference>
<evidence type="ECO:0000256" key="2">
    <source>
        <dbReference type="ARBA" id="ARBA00022448"/>
    </source>
</evidence>
<accession>A0A0L7B0N0</accession>
<evidence type="ECO:0000256" key="8">
    <source>
        <dbReference type="SAM" id="Phobius"/>
    </source>
</evidence>
<dbReference type="Pfam" id="PF02653">
    <property type="entry name" value="BPD_transp_2"/>
    <property type="match status" value="1"/>
</dbReference>
<feature type="transmembrane region" description="Helical" evidence="8">
    <location>
        <begin position="114"/>
        <end position="139"/>
    </location>
</feature>
<dbReference type="PATRIC" id="fig|1365965.3.peg.1088"/>
<evidence type="ECO:0000313" key="9">
    <source>
        <dbReference type="EMBL" id="KOA41050.1"/>
    </source>
</evidence>
<keyword evidence="4" id="KW-0997">Cell inner membrane</keyword>
<organism evidence="9 10">
    <name type="scientific">Bifidobacterium breve MCC 1128</name>
    <dbReference type="NCBI Taxonomy" id="1365965"/>
    <lineage>
        <taxon>Bacteria</taxon>
        <taxon>Bacillati</taxon>
        <taxon>Actinomycetota</taxon>
        <taxon>Actinomycetes</taxon>
        <taxon>Bifidobacteriales</taxon>
        <taxon>Bifidobacteriaceae</taxon>
        <taxon>Bifidobacterium</taxon>
    </lineage>
</organism>
<evidence type="ECO:0000256" key="6">
    <source>
        <dbReference type="ARBA" id="ARBA00022989"/>
    </source>
</evidence>
<name>A0A0L7B0N0_BIFBR</name>
<feature type="transmembrane region" description="Helical" evidence="8">
    <location>
        <begin position="177"/>
        <end position="205"/>
    </location>
</feature>
<dbReference type="Proteomes" id="UP000037193">
    <property type="component" value="Unassembled WGS sequence"/>
</dbReference>